<evidence type="ECO:0000313" key="3">
    <source>
        <dbReference type="Proteomes" id="UP000014680"/>
    </source>
</evidence>
<dbReference type="KEGG" id="eiv:EIN_362330"/>
<keyword evidence="1" id="KW-1133">Transmembrane helix</keyword>
<feature type="transmembrane region" description="Helical" evidence="1">
    <location>
        <begin position="393"/>
        <end position="414"/>
    </location>
</feature>
<dbReference type="Proteomes" id="UP000014680">
    <property type="component" value="Unassembled WGS sequence"/>
</dbReference>
<sequence>MFLLFYILPFTFASLKERITTYEVTLPTNLLGRETNWRAYAYSSLSVRLYPSSDSSSNYYVGYTDANGLGTVLKIKSQSNKIQRTDTFKGYSVRGLHVLSDGTYGILLWDTKTSLIYFRKVSHKGKEEFTKPLGLRTAPFPSSVPAGSDKGYGIGDSRVNYGDGKFHIYTHVHSDNGHEGDALFTVTDDGTVQQIWGWGCSHMMSGLQGWNSNTKTMIHICDSDAYPSTGMFAENSVKYTLYKHAGNGGGMSAGELGGVVENGDGWLLIMNSIQPESASTANPQSAIQDIGVVSINANKTRSKVDFIKISDKKKSNGCIAKFEGNFLVGYKQGTDFFLGSIDSNAKIMNDFENVTDVTGWGDRDDSFRNMEEGGIFWVRAPNDKGNILIITEFSAAFGNYMINVMFCALFMMVFL</sequence>
<accession>A0A0A1U816</accession>
<dbReference type="AlphaFoldDB" id="A0A0A1U816"/>
<dbReference type="EMBL" id="KB206483">
    <property type="protein sequence ID" value="ELP90940.1"/>
    <property type="molecule type" value="Genomic_DNA"/>
</dbReference>
<dbReference type="GeneID" id="14889880"/>
<name>A0A0A1U816_ENTIV</name>
<organism evidence="2 3">
    <name type="scientific">Entamoeba invadens IP1</name>
    <dbReference type="NCBI Taxonomy" id="370355"/>
    <lineage>
        <taxon>Eukaryota</taxon>
        <taxon>Amoebozoa</taxon>
        <taxon>Evosea</taxon>
        <taxon>Archamoebae</taxon>
        <taxon>Mastigamoebida</taxon>
        <taxon>Entamoebidae</taxon>
        <taxon>Entamoeba</taxon>
    </lineage>
</organism>
<gene>
    <name evidence="2" type="ORF">EIN_362330</name>
</gene>
<keyword evidence="1" id="KW-0812">Transmembrane</keyword>
<evidence type="ECO:0000313" key="2">
    <source>
        <dbReference type="EMBL" id="ELP90940.1"/>
    </source>
</evidence>
<reference evidence="2 3" key="1">
    <citation type="submission" date="2012-10" db="EMBL/GenBank/DDBJ databases">
        <authorList>
            <person name="Zafar N."/>
            <person name="Inman J."/>
            <person name="Hall N."/>
            <person name="Lorenzi H."/>
            <person name="Caler E."/>
        </authorList>
    </citation>
    <scope>NUCLEOTIDE SEQUENCE [LARGE SCALE GENOMIC DNA]</scope>
    <source>
        <strain evidence="2 3">IP1</strain>
    </source>
</reference>
<protein>
    <submittedName>
        <fullName evidence="2">Uncharacterized protein</fullName>
    </submittedName>
</protein>
<dbReference type="RefSeq" id="XP_004257711.1">
    <property type="nucleotide sequence ID" value="XM_004257663.1"/>
</dbReference>
<proteinExistence type="predicted"/>
<keyword evidence="1" id="KW-0472">Membrane</keyword>
<keyword evidence="3" id="KW-1185">Reference proteome</keyword>
<evidence type="ECO:0000256" key="1">
    <source>
        <dbReference type="SAM" id="Phobius"/>
    </source>
</evidence>
<dbReference type="OrthoDB" id="10642600at2759"/>
<dbReference type="VEuPathDB" id="AmoebaDB:EIN_362330"/>